<evidence type="ECO:0000259" key="11">
    <source>
        <dbReference type="Pfam" id="PF14537"/>
    </source>
</evidence>
<sequence length="248" mass="26819">MLAFPLPGGAQETVCLQCHSAQTGPGSKAVKPWQASIHAENGISCHDCHGGDPKDAANAMSPARGFLGVPKETDVPAFCGRCHVGIRDDYLQSAHGRALGKGGPTCVTCHGAHDIKKVTLDLINEKSCSRCHPYERAANIKAAMEKTERLIVAIEERLARFKGEGVDTEATDKSLFALRNTYHRLFHEVNTARVTNESAKLQGELGKLDQTLQKIDEQRAKRKIAGAFVVAAALVAALLFHLLRKTCD</sequence>
<evidence type="ECO:0000313" key="12">
    <source>
        <dbReference type="EMBL" id="MBT0654108.1"/>
    </source>
</evidence>
<dbReference type="InterPro" id="IPR012286">
    <property type="entry name" value="Tetrahaem_cytochrome"/>
</dbReference>
<keyword evidence="13" id="KW-1185">Reference proteome</keyword>
<evidence type="ECO:0000256" key="1">
    <source>
        <dbReference type="ARBA" id="ARBA00001926"/>
    </source>
</evidence>
<keyword evidence="8" id="KW-0408">Iron</keyword>
<evidence type="ECO:0000256" key="7">
    <source>
        <dbReference type="ARBA" id="ARBA00022982"/>
    </source>
</evidence>
<dbReference type="InterPro" id="IPR036280">
    <property type="entry name" value="Multihaem_cyt_sf"/>
</dbReference>
<organism evidence="12 13">
    <name type="scientific">Geomobilimonas luticola</name>
    <dbReference type="NCBI Taxonomy" id="1114878"/>
    <lineage>
        <taxon>Bacteria</taxon>
        <taxon>Pseudomonadati</taxon>
        <taxon>Thermodesulfobacteriota</taxon>
        <taxon>Desulfuromonadia</taxon>
        <taxon>Geobacterales</taxon>
        <taxon>Geobacteraceae</taxon>
        <taxon>Geomobilimonas</taxon>
    </lineage>
</organism>
<reference evidence="12 13" key="1">
    <citation type="submission" date="2021-05" db="EMBL/GenBank/DDBJ databases">
        <title>The draft genome of Geobacter luticola JCM 17780.</title>
        <authorList>
            <person name="Xu Z."/>
            <person name="Masuda Y."/>
            <person name="Itoh H."/>
            <person name="Senoo K."/>
        </authorList>
    </citation>
    <scope>NUCLEOTIDE SEQUENCE [LARGE SCALE GENOMIC DNA]</scope>
    <source>
        <strain evidence="12 13">JCM 17780</strain>
    </source>
</reference>
<keyword evidence="4" id="KW-0349">Heme</keyword>
<gene>
    <name evidence="12" type="ORF">KI810_13665</name>
</gene>
<dbReference type="Proteomes" id="UP000756860">
    <property type="component" value="Unassembled WGS sequence"/>
</dbReference>
<name>A0ABS5SFG7_9BACT</name>
<keyword evidence="7" id="KW-0249">Electron transport</keyword>
<feature type="transmembrane region" description="Helical" evidence="10">
    <location>
        <begin position="224"/>
        <end position="243"/>
    </location>
</feature>
<dbReference type="InterPro" id="IPR051829">
    <property type="entry name" value="Multiheme_Cytochr_ET"/>
</dbReference>
<evidence type="ECO:0000256" key="5">
    <source>
        <dbReference type="ARBA" id="ARBA00022723"/>
    </source>
</evidence>
<evidence type="ECO:0000256" key="3">
    <source>
        <dbReference type="ARBA" id="ARBA00022448"/>
    </source>
</evidence>
<feature type="domain" description="Tetrahaem cytochrome" evidence="11">
    <location>
        <begin position="37"/>
        <end position="132"/>
    </location>
</feature>
<comment type="subcellular location">
    <subcellularLocation>
        <location evidence="2">Cell envelope</location>
    </subcellularLocation>
</comment>
<evidence type="ECO:0000256" key="6">
    <source>
        <dbReference type="ARBA" id="ARBA00022729"/>
    </source>
</evidence>
<evidence type="ECO:0000313" key="13">
    <source>
        <dbReference type="Proteomes" id="UP000756860"/>
    </source>
</evidence>
<dbReference type="Gene3D" id="3.90.10.10">
    <property type="entry name" value="Cytochrome C3"/>
    <property type="match status" value="1"/>
</dbReference>
<comment type="cofactor">
    <cofactor evidence="1">
        <name>heme c</name>
        <dbReference type="ChEBI" id="CHEBI:61717"/>
    </cofactor>
</comment>
<keyword evidence="3" id="KW-0813">Transport</keyword>
<keyword evidence="9" id="KW-0175">Coiled coil</keyword>
<keyword evidence="10" id="KW-0812">Transmembrane</keyword>
<dbReference type="PANTHER" id="PTHR35038:SF8">
    <property type="entry name" value="C-TYPE POLYHEME CYTOCHROME OMCC"/>
    <property type="match status" value="1"/>
</dbReference>
<protein>
    <submittedName>
        <fullName evidence="12">Cytochrome c3 family protein</fullName>
    </submittedName>
</protein>
<dbReference type="SUPFAM" id="SSF48695">
    <property type="entry name" value="Multiheme cytochromes"/>
    <property type="match status" value="1"/>
</dbReference>
<keyword evidence="10" id="KW-0472">Membrane</keyword>
<comment type="caution">
    <text evidence="12">The sequence shown here is derived from an EMBL/GenBank/DDBJ whole genome shotgun (WGS) entry which is preliminary data.</text>
</comment>
<evidence type="ECO:0000256" key="9">
    <source>
        <dbReference type="SAM" id="Coils"/>
    </source>
</evidence>
<dbReference type="PANTHER" id="PTHR35038">
    <property type="entry name" value="DISSIMILATORY SULFITE REDUCTASE SIRA"/>
    <property type="match status" value="1"/>
</dbReference>
<keyword evidence="10" id="KW-1133">Transmembrane helix</keyword>
<accession>A0ABS5SFG7</accession>
<keyword evidence="6" id="KW-0732">Signal</keyword>
<dbReference type="Pfam" id="PF14537">
    <property type="entry name" value="Cytochrom_c3_2"/>
    <property type="match status" value="1"/>
</dbReference>
<evidence type="ECO:0000256" key="8">
    <source>
        <dbReference type="ARBA" id="ARBA00023004"/>
    </source>
</evidence>
<evidence type="ECO:0000256" key="2">
    <source>
        <dbReference type="ARBA" id="ARBA00004196"/>
    </source>
</evidence>
<evidence type="ECO:0000256" key="10">
    <source>
        <dbReference type="SAM" id="Phobius"/>
    </source>
</evidence>
<keyword evidence="5" id="KW-0479">Metal-binding</keyword>
<proteinExistence type="predicted"/>
<evidence type="ECO:0000256" key="4">
    <source>
        <dbReference type="ARBA" id="ARBA00022617"/>
    </source>
</evidence>
<dbReference type="EMBL" id="JAHCVK010000007">
    <property type="protein sequence ID" value="MBT0654108.1"/>
    <property type="molecule type" value="Genomic_DNA"/>
</dbReference>
<feature type="coiled-coil region" evidence="9">
    <location>
        <begin position="137"/>
        <end position="164"/>
    </location>
</feature>